<proteinExistence type="inferred from homology"/>
<dbReference type="GO" id="GO:0070059">
    <property type="term" value="P:intrinsic apoptotic signaling pathway in response to endoplasmic reticulum stress"/>
    <property type="evidence" value="ECO:0007669"/>
    <property type="project" value="TreeGrafter"/>
</dbReference>
<dbReference type="Gene3D" id="1.10.510.10">
    <property type="entry name" value="Transferase(Phosphotransferase) domain 1"/>
    <property type="match status" value="1"/>
</dbReference>
<dbReference type="InterPro" id="IPR029030">
    <property type="entry name" value="Caspase-like_dom_sf"/>
</dbReference>
<dbReference type="SUPFAM" id="SSF52129">
    <property type="entry name" value="Caspase-like"/>
    <property type="match status" value="1"/>
</dbReference>
<dbReference type="GO" id="GO:0005524">
    <property type="term" value="F:ATP binding"/>
    <property type="evidence" value="ECO:0007669"/>
    <property type="project" value="InterPro"/>
</dbReference>
<dbReference type="GO" id="GO:0051082">
    <property type="term" value="F:unfolded protein binding"/>
    <property type="evidence" value="ECO:0007669"/>
    <property type="project" value="TreeGrafter"/>
</dbReference>
<dbReference type="Proteomes" id="UP000789390">
    <property type="component" value="Unassembled WGS sequence"/>
</dbReference>
<name>A0A8J2WRL5_9CRUS</name>
<dbReference type="InterPro" id="IPR001309">
    <property type="entry name" value="Pept_C14_p20"/>
</dbReference>
<evidence type="ECO:0000256" key="2">
    <source>
        <dbReference type="RuleBase" id="RU003971"/>
    </source>
</evidence>
<reference evidence="7" key="1">
    <citation type="submission" date="2021-11" db="EMBL/GenBank/DDBJ databases">
        <authorList>
            <person name="Schell T."/>
        </authorList>
    </citation>
    <scope>NUCLEOTIDE SEQUENCE</scope>
    <source>
        <strain evidence="7">M5</strain>
    </source>
</reference>
<organism evidence="7 8">
    <name type="scientific">Daphnia galeata</name>
    <dbReference type="NCBI Taxonomy" id="27404"/>
    <lineage>
        <taxon>Eukaryota</taxon>
        <taxon>Metazoa</taxon>
        <taxon>Ecdysozoa</taxon>
        <taxon>Arthropoda</taxon>
        <taxon>Crustacea</taxon>
        <taxon>Branchiopoda</taxon>
        <taxon>Diplostraca</taxon>
        <taxon>Cladocera</taxon>
        <taxon>Anomopoda</taxon>
        <taxon>Daphniidae</taxon>
        <taxon>Daphnia</taxon>
    </lineage>
</organism>
<evidence type="ECO:0000256" key="1">
    <source>
        <dbReference type="ARBA" id="ARBA00010134"/>
    </source>
</evidence>
<dbReference type="SMART" id="SM00220">
    <property type="entry name" value="S_TKc"/>
    <property type="match status" value="1"/>
</dbReference>
<dbReference type="GO" id="GO:0004197">
    <property type="term" value="F:cysteine-type endopeptidase activity"/>
    <property type="evidence" value="ECO:0007669"/>
    <property type="project" value="InterPro"/>
</dbReference>
<dbReference type="PROSITE" id="PS50208">
    <property type="entry name" value="CASPASE_P20"/>
    <property type="match status" value="1"/>
</dbReference>
<comment type="similarity">
    <text evidence="1 2">Belongs to the peptidase C14A family.</text>
</comment>
<feature type="domain" description="Protein kinase" evidence="4">
    <location>
        <begin position="9"/>
        <end position="331"/>
    </location>
</feature>
<evidence type="ECO:0000256" key="3">
    <source>
        <dbReference type="SAM" id="MobiDB-lite"/>
    </source>
</evidence>
<dbReference type="InterPro" id="IPR002138">
    <property type="entry name" value="Pept_C14_p10"/>
</dbReference>
<dbReference type="PANTHER" id="PTHR13954:SF6">
    <property type="entry name" value="NON-SPECIFIC SERINE_THREONINE PROTEIN KINASE"/>
    <property type="match status" value="1"/>
</dbReference>
<dbReference type="SUPFAM" id="SSF56112">
    <property type="entry name" value="Protein kinase-like (PK-like)"/>
    <property type="match status" value="1"/>
</dbReference>
<dbReference type="GO" id="GO:0004521">
    <property type="term" value="F:RNA endonuclease activity"/>
    <property type="evidence" value="ECO:0007669"/>
    <property type="project" value="InterPro"/>
</dbReference>
<dbReference type="InterPro" id="IPR000719">
    <property type="entry name" value="Prot_kinase_dom"/>
</dbReference>
<feature type="compositionally biased region" description="Basic and acidic residues" evidence="3">
    <location>
        <begin position="487"/>
        <end position="504"/>
    </location>
</feature>
<dbReference type="Pfam" id="PF00656">
    <property type="entry name" value="Peptidase_C14"/>
    <property type="match status" value="1"/>
</dbReference>
<dbReference type="Gene3D" id="3.40.50.1460">
    <property type="match status" value="1"/>
</dbReference>
<feature type="region of interest" description="Disordered" evidence="3">
    <location>
        <begin position="474"/>
        <end position="527"/>
    </location>
</feature>
<gene>
    <name evidence="7" type="ORF">DGAL_LOCUS16840</name>
</gene>
<evidence type="ECO:0000259" key="5">
    <source>
        <dbReference type="PROSITE" id="PS50207"/>
    </source>
</evidence>
<accession>A0A8J2WRL5</accession>
<dbReference type="AlphaFoldDB" id="A0A8J2WRL5"/>
<dbReference type="Pfam" id="PF00069">
    <property type="entry name" value="Pkinase"/>
    <property type="match status" value="1"/>
</dbReference>
<dbReference type="Gene3D" id="3.30.200.20">
    <property type="entry name" value="Phosphorylase Kinase, domain 1"/>
    <property type="match status" value="1"/>
</dbReference>
<protein>
    <submittedName>
        <fullName evidence="7">Uncharacterized protein</fullName>
    </submittedName>
</protein>
<dbReference type="SMART" id="SM00115">
    <property type="entry name" value="CASc"/>
    <property type="match status" value="1"/>
</dbReference>
<sequence>MASQDLESKLSTVTLENGPNGEILLGKISYFKSQNCPNKSSENSTTFKTQIFRGIFENKKIVCVRRYEIASIVHDTKEISQQGKDQITRDIEVLQEPQHLHENFIRYICCEEDANFMYVAIEWCICSVEDLYRRDKDGKIPQNNWAGEKIDVEIIKDKLNKKELLRQATEGLAFLHALGFVHRNLKPSNFMIAQLQQFRDGFRYLVKLSDFRMSKDPVKCPVVSTTTGSNGWTYPKPPLHTEADTLTYFSGDVFILGCFFHYVLTDGEHPFGDNKTERESKMENSNHFVYHPEWKPANIVDETAVTLLKEMIKFDLKKICTLDEVLGSRYFLPVNFYNLYDNLPDVKPGLCVIFNQEIFVNEKDHRFGSNFDEKSLKDVFLQFGFDVHIYQNLTAQELRYQIDELTQQNFSSYASLVVCILSHGLEDVVAGVDSKCININELKYKFNSNDCPTLNGKPKIWIIQACQGKEVQQPIQLNSSKVSSKSDSAEDRSGDKVSHQKQQEFNELPVPMKRQKVEKPTSSLTEEKANENLNNRPPLMDFLDIRASIPGYVSFRNKLYGSYLIQHLCSELRKEYLITNQNRNSLEDVLKQVQNHISNSSIFVKLSDDEKSIEVKQTIEWRVSLRDRIAFKKADTPGIEKTILIPKPDEDESWYTKFAPEWLKNFIFESKKN</sequence>
<dbReference type="InterPro" id="IPR045133">
    <property type="entry name" value="IRE1/2-like"/>
</dbReference>
<feature type="domain" description="Caspase family p10" evidence="5">
    <location>
        <begin position="532"/>
        <end position="574"/>
    </location>
</feature>
<evidence type="ECO:0000313" key="8">
    <source>
        <dbReference type="Proteomes" id="UP000789390"/>
    </source>
</evidence>
<evidence type="ECO:0000259" key="4">
    <source>
        <dbReference type="PROSITE" id="PS50011"/>
    </source>
</evidence>
<dbReference type="InterPro" id="IPR011600">
    <property type="entry name" value="Pept_C14_caspase"/>
</dbReference>
<comment type="caution">
    <text evidence="7">The sequence shown here is derived from an EMBL/GenBank/DDBJ whole genome shotgun (WGS) entry which is preliminary data.</text>
</comment>
<dbReference type="GO" id="GO:0006508">
    <property type="term" value="P:proteolysis"/>
    <property type="evidence" value="ECO:0007669"/>
    <property type="project" value="InterPro"/>
</dbReference>
<keyword evidence="8" id="KW-1185">Reference proteome</keyword>
<dbReference type="PRINTS" id="PR00376">
    <property type="entry name" value="IL1BCENZYME"/>
</dbReference>
<dbReference type="EMBL" id="CAKKLH010000336">
    <property type="protein sequence ID" value="CAH0113038.1"/>
    <property type="molecule type" value="Genomic_DNA"/>
</dbReference>
<evidence type="ECO:0000259" key="6">
    <source>
        <dbReference type="PROSITE" id="PS50208"/>
    </source>
</evidence>
<feature type="compositionally biased region" description="Basic and acidic residues" evidence="3">
    <location>
        <begin position="515"/>
        <end position="527"/>
    </location>
</feature>
<dbReference type="InterPro" id="IPR015917">
    <property type="entry name" value="Pept_C14A"/>
</dbReference>
<dbReference type="PROSITE" id="PS50011">
    <property type="entry name" value="PROTEIN_KINASE_DOM"/>
    <property type="match status" value="1"/>
</dbReference>
<dbReference type="PROSITE" id="PS50207">
    <property type="entry name" value="CASPASE_P10"/>
    <property type="match status" value="1"/>
</dbReference>
<dbReference type="PANTHER" id="PTHR13954">
    <property type="entry name" value="IRE1-RELATED"/>
    <property type="match status" value="1"/>
</dbReference>
<dbReference type="GO" id="GO:1990604">
    <property type="term" value="C:IRE1-TRAF2-ASK1 complex"/>
    <property type="evidence" value="ECO:0007669"/>
    <property type="project" value="TreeGrafter"/>
</dbReference>
<dbReference type="OrthoDB" id="6044770at2759"/>
<feature type="domain" description="Caspase family p20" evidence="6">
    <location>
        <begin position="347"/>
        <end position="470"/>
    </location>
</feature>
<evidence type="ECO:0000313" key="7">
    <source>
        <dbReference type="EMBL" id="CAH0113038.1"/>
    </source>
</evidence>
<dbReference type="GO" id="GO:0004674">
    <property type="term" value="F:protein serine/threonine kinase activity"/>
    <property type="evidence" value="ECO:0007669"/>
    <property type="project" value="InterPro"/>
</dbReference>
<dbReference type="InterPro" id="IPR011009">
    <property type="entry name" value="Kinase-like_dom_sf"/>
</dbReference>
<dbReference type="GO" id="GO:0036498">
    <property type="term" value="P:IRE1-mediated unfolded protein response"/>
    <property type="evidence" value="ECO:0007669"/>
    <property type="project" value="TreeGrafter"/>
</dbReference>